<dbReference type="GO" id="GO:0071949">
    <property type="term" value="F:FAD binding"/>
    <property type="evidence" value="ECO:0007669"/>
    <property type="project" value="InterPro"/>
</dbReference>
<keyword evidence="1" id="KW-0503">Monooxygenase</keyword>
<keyword evidence="3" id="KW-1185">Reference proteome</keyword>
<dbReference type="EMBL" id="BNCP01000006">
    <property type="protein sequence ID" value="GIL74383.1"/>
    <property type="molecule type" value="Genomic_DNA"/>
</dbReference>
<dbReference type="SUPFAM" id="SSF51905">
    <property type="entry name" value="FAD/NAD(P)-binding domain"/>
    <property type="match status" value="1"/>
</dbReference>
<dbReference type="AlphaFoldDB" id="A0A8J4FFQ1"/>
<dbReference type="Proteomes" id="UP000747110">
    <property type="component" value="Unassembled WGS sequence"/>
</dbReference>
<dbReference type="GO" id="GO:0070189">
    <property type="term" value="P:kynurenine metabolic process"/>
    <property type="evidence" value="ECO:0007669"/>
    <property type="project" value="TreeGrafter"/>
</dbReference>
<dbReference type="OrthoDB" id="10053569at2759"/>
<evidence type="ECO:0000256" key="1">
    <source>
        <dbReference type="ARBA" id="ARBA00023033"/>
    </source>
</evidence>
<dbReference type="PRINTS" id="PR00420">
    <property type="entry name" value="RNGMNOXGNASE"/>
</dbReference>
<dbReference type="PANTHER" id="PTHR46028">
    <property type="entry name" value="KYNURENINE 3-MONOOXYGENASE"/>
    <property type="match status" value="1"/>
</dbReference>
<evidence type="ECO:0000313" key="3">
    <source>
        <dbReference type="Proteomes" id="UP000747110"/>
    </source>
</evidence>
<dbReference type="Pfam" id="PF01494">
    <property type="entry name" value="FAD_binding_3"/>
    <property type="match status" value="1"/>
</dbReference>
<name>A0A8J4FFQ1_9CHLO</name>
<dbReference type="PANTHER" id="PTHR46028:SF7">
    <property type="entry name" value="KYNURENINE 3-MONOOXYGENASE-RELATED"/>
    <property type="match status" value="1"/>
</dbReference>
<organism evidence="2 3">
    <name type="scientific">Volvox reticuliferus</name>
    <dbReference type="NCBI Taxonomy" id="1737510"/>
    <lineage>
        <taxon>Eukaryota</taxon>
        <taxon>Viridiplantae</taxon>
        <taxon>Chlorophyta</taxon>
        <taxon>core chlorophytes</taxon>
        <taxon>Chlorophyceae</taxon>
        <taxon>CS clade</taxon>
        <taxon>Chlamydomonadales</taxon>
        <taxon>Volvocaceae</taxon>
        <taxon>Volvox</taxon>
    </lineage>
</organism>
<keyword evidence="1" id="KW-0560">Oxidoreductase</keyword>
<sequence length="581" mass="62921">MLLQTQQQSLTYKYHRHSNGLIIAGAVPNRTSSFGLPPIVIGRPAAGAWRGVSIDRPFYRKLHFNPVMSRGRIITETFADPVMDAPDVEEEESRRWDPTTLTAVVVGAGPTGALAAHYLAMRGYRVEVYDKGPRPSAGDAASVPLVLTSRGAIAFEELGLDQQRRVGPSATPLRGVWDVAGRRLRPLDSTSAFRRTFVTDRSGLADDIIRAAEDRYPDTVRFHFNMELTRAELKNRVAGVRPSAAALGSGTGAAADVDEQEREVSYDLLIGADGTESTVRRILKAKVKDFGVIRPVEETAAYKAVSGLPRPGAEPLPGFYTHRPQEYVYDWSAPGKPSLRLFIDADGSVGGTVAGLQRWNDAGAVATELLAAYPGCLPPEWAEAVGKQVSSPSSGERRHAAILQCSQFYGPRALLLGDAAHAVTSASGPVGLGQGPSAAVESVRTLALVLRGAQDDLDKVPEVYSNVRGDAVMAMQMLEFIELTRDSKRMNRLKFASWWFACSAYVTQGFRWLAETVGGLLSAVLPKTFLSAPQVLARLEDRRIGYSEVIKMLQGYASPVVAMFLGGIFVGLFMAFNRALA</sequence>
<accession>A0A8J4FFQ1</accession>
<comment type="caution">
    <text evidence="2">The sequence shown here is derived from an EMBL/GenBank/DDBJ whole genome shotgun (WGS) entry which is preliminary data.</text>
</comment>
<reference evidence="2" key="1">
    <citation type="journal article" date="2021" name="Proc. Natl. Acad. Sci. U.S.A.">
        <title>Three genomes in the algal genus Volvox reveal the fate of a haploid sex-determining region after a transition to homothallism.</title>
        <authorList>
            <person name="Yamamoto K."/>
            <person name="Hamaji T."/>
            <person name="Kawai-Toyooka H."/>
            <person name="Matsuzaki R."/>
            <person name="Takahashi F."/>
            <person name="Nishimura Y."/>
            <person name="Kawachi M."/>
            <person name="Noguchi H."/>
            <person name="Minakuchi Y."/>
            <person name="Umen J.G."/>
            <person name="Toyoda A."/>
            <person name="Nozaki H."/>
        </authorList>
    </citation>
    <scope>NUCLEOTIDE SEQUENCE</scope>
    <source>
        <strain evidence="2">NIES-3786</strain>
    </source>
</reference>
<gene>
    <name evidence="2" type="ORF">Vretifemale_4313</name>
</gene>
<dbReference type="InterPro" id="IPR036188">
    <property type="entry name" value="FAD/NAD-bd_sf"/>
</dbReference>
<dbReference type="Gene3D" id="3.50.50.60">
    <property type="entry name" value="FAD/NAD(P)-binding domain"/>
    <property type="match status" value="1"/>
</dbReference>
<dbReference type="GO" id="GO:0004502">
    <property type="term" value="F:kynurenine 3-monooxygenase activity"/>
    <property type="evidence" value="ECO:0007669"/>
    <property type="project" value="TreeGrafter"/>
</dbReference>
<proteinExistence type="predicted"/>
<protein>
    <submittedName>
        <fullName evidence="2">Uncharacterized protein</fullName>
    </submittedName>
</protein>
<dbReference type="InterPro" id="IPR002938">
    <property type="entry name" value="FAD-bd"/>
</dbReference>
<evidence type="ECO:0000313" key="2">
    <source>
        <dbReference type="EMBL" id="GIL74383.1"/>
    </source>
</evidence>